<dbReference type="AlphaFoldDB" id="A0A9Q3F645"/>
<proteinExistence type="predicted"/>
<evidence type="ECO:0000313" key="2">
    <source>
        <dbReference type="EMBL" id="MBW0532033.1"/>
    </source>
</evidence>
<keyword evidence="3" id="KW-1185">Reference proteome</keyword>
<feature type="compositionally biased region" description="Pro residues" evidence="1">
    <location>
        <begin position="69"/>
        <end position="78"/>
    </location>
</feature>
<sequence>TGSRQRDVARWTNVGGPLPVGSRTIYYSSEVPISRINKEGVMKGIRKIADSPPNPDSEDSDELDETPEPYHPQYPQKPPAYSCHHSSCLKSSSKTIPHSTAQKLTHGQVFKCQDQWPIQATREDTNMESENQDAVARLFRRVGRNSREVIMYANDRAIPGTASEEMAAKFSWYEDELINEFQRTFDYLGIDN</sequence>
<organism evidence="2 3">
    <name type="scientific">Austropuccinia psidii MF-1</name>
    <dbReference type="NCBI Taxonomy" id="1389203"/>
    <lineage>
        <taxon>Eukaryota</taxon>
        <taxon>Fungi</taxon>
        <taxon>Dikarya</taxon>
        <taxon>Basidiomycota</taxon>
        <taxon>Pucciniomycotina</taxon>
        <taxon>Pucciniomycetes</taxon>
        <taxon>Pucciniales</taxon>
        <taxon>Sphaerophragmiaceae</taxon>
        <taxon>Austropuccinia</taxon>
    </lineage>
</organism>
<gene>
    <name evidence="2" type="ORF">O181_071748</name>
</gene>
<feature type="compositionally biased region" description="Low complexity" evidence="1">
    <location>
        <begin position="82"/>
        <end position="94"/>
    </location>
</feature>
<dbReference type="EMBL" id="AVOT02037353">
    <property type="protein sequence ID" value="MBW0532033.1"/>
    <property type="molecule type" value="Genomic_DNA"/>
</dbReference>
<evidence type="ECO:0000313" key="3">
    <source>
        <dbReference type="Proteomes" id="UP000765509"/>
    </source>
</evidence>
<feature type="compositionally biased region" description="Acidic residues" evidence="1">
    <location>
        <begin position="56"/>
        <end position="67"/>
    </location>
</feature>
<feature type="non-terminal residue" evidence="2">
    <location>
        <position position="1"/>
    </location>
</feature>
<name>A0A9Q3F645_9BASI</name>
<dbReference type="Proteomes" id="UP000765509">
    <property type="component" value="Unassembled WGS sequence"/>
</dbReference>
<reference evidence="2" key="1">
    <citation type="submission" date="2021-03" db="EMBL/GenBank/DDBJ databases">
        <title>Draft genome sequence of rust myrtle Austropuccinia psidii MF-1, a brazilian biotype.</title>
        <authorList>
            <person name="Quecine M.C."/>
            <person name="Pachon D.M.R."/>
            <person name="Bonatelli M.L."/>
            <person name="Correr F.H."/>
            <person name="Franceschini L.M."/>
            <person name="Leite T.F."/>
            <person name="Margarido G.R.A."/>
            <person name="Almeida C.A."/>
            <person name="Ferrarezi J.A."/>
            <person name="Labate C.A."/>
        </authorList>
    </citation>
    <scope>NUCLEOTIDE SEQUENCE</scope>
    <source>
        <strain evidence="2">MF-1</strain>
    </source>
</reference>
<evidence type="ECO:0000256" key="1">
    <source>
        <dbReference type="SAM" id="MobiDB-lite"/>
    </source>
</evidence>
<protein>
    <submittedName>
        <fullName evidence="2">Uncharacterized protein</fullName>
    </submittedName>
</protein>
<feature type="region of interest" description="Disordered" evidence="1">
    <location>
        <begin position="37"/>
        <end position="94"/>
    </location>
</feature>
<comment type="caution">
    <text evidence="2">The sequence shown here is derived from an EMBL/GenBank/DDBJ whole genome shotgun (WGS) entry which is preliminary data.</text>
</comment>
<accession>A0A9Q3F645</accession>